<proteinExistence type="predicted"/>
<sequence>MLTLIALALVLIVLLDRNHRRRPGARLAGSTDVVDRDWARTSAELAAASPVTRHRGVSARRAATVRLATGPR</sequence>
<organism evidence="1 2">
    <name type="scientific">Actinokineospora soli</name>
    <dbReference type="NCBI Taxonomy" id="1048753"/>
    <lineage>
        <taxon>Bacteria</taxon>
        <taxon>Bacillati</taxon>
        <taxon>Actinomycetota</taxon>
        <taxon>Actinomycetes</taxon>
        <taxon>Pseudonocardiales</taxon>
        <taxon>Pseudonocardiaceae</taxon>
        <taxon>Actinokineospora</taxon>
    </lineage>
</organism>
<name>A0ABW2THI9_9PSEU</name>
<dbReference type="EMBL" id="JBHTEY010000004">
    <property type="protein sequence ID" value="MFC7612896.1"/>
    <property type="molecule type" value="Genomic_DNA"/>
</dbReference>
<comment type="caution">
    <text evidence="1">The sequence shown here is derived from an EMBL/GenBank/DDBJ whole genome shotgun (WGS) entry which is preliminary data.</text>
</comment>
<accession>A0ABW2THI9</accession>
<evidence type="ECO:0000313" key="1">
    <source>
        <dbReference type="EMBL" id="MFC7612896.1"/>
    </source>
</evidence>
<evidence type="ECO:0000313" key="2">
    <source>
        <dbReference type="Proteomes" id="UP001596512"/>
    </source>
</evidence>
<reference evidence="2" key="1">
    <citation type="journal article" date="2019" name="Int. J. Syst. Evol. Microbiol.">
        <title>The Global Catalogue of Microorganisms (GCM) 10K type strain sequencing project: providing services to taxonomists for standard genome sequencing and annotation.</title>
        <authorList>
            <consortium name="The Broad Institute Genomics Platform"/>
            <consortium name="The Broad Institute Genome Sequencing Center for Infectious Disease"/>
            <person name="Wu L."/>
            <person name="Ma J."/>
        </authorList>
    </citation>
    <scope>NUCLEOTIDE SEQUENCE [LARGE SCALE GENOMIC DNA]</scope>
    <source>
        <strain evidence="2">JCM 17695</strain>
    </source>
</reference>
<dbReference type="Proteomes" id="UP001596512">
    <property type="component" value="Unassembled WGS sequence"/>
</dbReference>
<gene>
    <name evidence="1" type="ORF">ACFQV2_03825</name>
</gene>
<keyword evidence="2" id="KW-1185">Reference proteome</keyword>
<protein>
    <submittedName>
        <fullName evidence="1">Uncharacterized protein</fullName>
    </submittedName>
</protein>